<comment type="caution">
    <text evidence="1">The sequence shown here is derived from an EMBL/GenBank/DDBJ whole genome shotgun (WGS) entry which is preliminary data.</text>
</comment>
<protein>
    <submittedName>
        <fullName evidence="1">Uncharacterized protein</fullName>
    </submittedName>
</protein>
<evidence type="ECO:0000313" key="2">
    <source>
        <dbReference type="Proteomes" id="UP000799441"/>
    </source>
</evidence>
<organism evidence="1 2">
    <name type="scientific">Polychaeton citri CBS 116435</name>
    <dbReference type="NCBI Taxonomy" id="1314669"/>
    <lineage>
        <taxon>Eukaryota</taxon>
        <taxon>Fungi</taxon>
        <taxon>Dikarya</taxon>
        <taxon>Ascomycota</taxon>
        <taxon>Pezizomycotina</taxon>
        <taxon>Dothideomycetes</taxon>
        <taxon>Dothideomycetidae</taxon>
        <taxon>Capnodiales</taxon>
        <taxon>Capnodiaceae</taxon>
        <taxon>Polychaeton</taxon>
    </lineage>
</organism>
<keyword evidence="2" id="KW-1185">Reference proteome</keyword>
<evidence type="ECO:0000313" key="1">
    <source>
        <dbReference type="EMBL" id="KAF2724074.1"/>
    </source>
</evidence>
<dbReference type="AlphaFoldDB" id="A0A9P4QCV1"/>
<name>A0A9P4QCV1_9PEZI</name>
<gene>
    <name evidence="1" type="ORF">K431DRAFT_164890</name>
</gene>
<accession>A0A9P4QCV1</accession>
<dbReference type="Proteomes" id="UP000799441">
    <property type="component" value="Unassembled WGS sequence"/>
</dbReference>
<proteinExistence type="predicted"/>
<reference evidence="1" key="1">
    <citation type="journal article" date="2020" name="Stud. Mycol.">
        <title>101 Dothideomycetes genomes: a test case for predicting lifestyles and emergence of pathogens.</title>
        <authorList>
            <person name="Haridas S."/>
            <person name="Albert R."/>
            <person name="Binder M."/>
            <person name="Bloem J."/>
            <person name="Labutti K."/>
            <person name="Salamov A."/>
            <person name="Andreopoulos B."/>
            <person name="Baker S."/>
            <person name="Barry K."/>
            <person name="Bills G."/>
            <person name="Bluhm B."/>
            <person name="Cannon C."/>
            <person name="Castanera R."/>
            <person name="Culley D."/>
            <person name="Daum C."/>
            <person name="Ezra D."/>
            <person name="Gonzalez J."/>
            <person name="Henrissat B."/>
            <person name="Kuo A."/>
            <person name="Liang C."/>
            <person name="Lipzen A."/>
            <person name="Lutzoni F."/>
            <person name="Magnuson J."/>
            <person name="Mondo S."/>
            <person name="Nolan M."/>
            <person name="Ohm R."/>
            <person name="Pangilinan J."/>
            <person name="Park H.-J."/>
            <person name="Ramirez L."/>
            <person name="Alfaro M."/>
            <person name="Sun H."/>
            <person name="Tritt A."/>
            <person name="Yoshinaga Y."/>
            <person name="Zwiers L.-H."/>
            <person name="Turgeon B."/>
            <person name="Goodwin S."/>
            <person name="Spatafora J."/>
            <person name="Crous P."/>
            <person name="Grigoriev I."/>
        </authorList>
    </citation>
    <scope>NUCLEOTIDE SEQUENCE</scope>
    <source>
        <strain evidence="1">CBS 116435</strain>
    </source>
</reference>
<dbReference type="EMBL" id="MU003773">
    <property type="protein sequence ID" value="KAF2724074.1"/>
    <property type="molecule type" value="Genomic_DNA"/>
</dbReference>
<sequence>MGHARILDAWCFLRATHCRICHAESLSLRTSGLRDGNQRTDGDCCMLSLTEMICRSDLDLGAVESRWSSAVKWPTPPTPPLGTSDDHLRCSGSLLITTPVAMMLPNPLQAKKGQFKPGQHVKIRLVHMCAEAVSLCWPGWVQRGTQRVALAFAVNFVVLVAS</sequence>